<reference evidence="6" key="1">
    <citation type="submission" date="2016-07" db="EMBL/GenBank/DDBJ databases">
        <title>Phaeobacter portensis sp. nov., a tropodithietic acid producing bacterium isolated from a German harbor.</title>
        <authorList>
            <person name="Freese H.M."/>
            <person name="Bunk B."/>
            <person name="Breider S."/>
            <person name="Brinkhoff T."/>
        </authorList>
    </citation>
    <scope>NUCLEOTIDE SEQUENCE [LARGE SCALE GENOMIC DNA]</scope>
    <source>
        <strain evidence="6">P97</strain>
    </source>
</reference>
<dbReference type="AlphaFoldDB" id="A0A1L3I780"/>
<dbReference type="GO" id="GO:0046872">
    <property type="term" value="F:metal ion binding"/>
    <property type="evidence" value="ECO:0007669"/>
    <property type="project" value="UniProtKB-KW"/>
</dbReference>
<sequence>MRTNNTDTFAQSHELQEKGREQLFGKKKLILGVSRTGAKFTPKNHKDTGDRVFDAINSGDLIDVERERIKAELKALKSLDVKYIHEHARNPVTHEQSADTSLYQSFSKLARSVDPSAMLSFGASRNGTEISAVIKDGGELARTRHAGLSIADGGAEFVTSQAAIELQIVTDLERQGFVQIDHASGDWKLLRDFKEYVPSGSIEGAKLEVHSTTGGGNYGASSASVQMDTLHWSIARRRELGLPFEVEWVQHGRSSLLTWFLIHGLEDGLGSVGRLNITILFGFSPRLPFPKRYADFKRVVDAARSVSLARNGQDRVRLKVSVSVGAAVLPQHALEQVCTMDVGPMKGQLLQPVDRLTGYAAMPDSGVDILRVGMEDTPYMVDRARNVVPTTNSQLAERARGFLETCGANVVTNERVLKNFSRI</sequence>
<protein>
    <submittedName>
        <fullName evidence="5">Uncharacterized protein</fullName>
    </submittedName>
</protein>
<keyword evidence="4" id="KW-0862">Zinc</keyword>
<keyword evidence="2" id="KW-0808">Transferase</keyword>
<evidence type="ECO:0000313" key="6">
    <source>
        <dbReference type="Proteomes" id="UP000183859"/>
    </source>
</evidence>
<keyword evidence="6" id="KW-1185">Reference proteome</keyword>
<dbReference type="PANTHER" id="PTHR37418">
    <property type="entry name" value="3-KETO-5-AMINOHEXANOATE CLEAVAGE ENZYME-RELATED"/>
    <property type="match status" value="1"/>
</dbReference>
<evidence type="ECO:0000256" key="3">
    <source>
        <dbReference type="ARBA" id="ARBA00022723"/>
    </source>
</evidence>
<proteinExistence type="predicted"/>
<dbReference type="KEGG" id="php:PhaeoP97_02509"/>
<dbReference type="EMBL" id="CP016364">
    <property type="protein sequence ID" value="APG47892.1"/>
    <property type="molecule type" value="Genomic_DNA"/>
</dbReference>
<accession>A0A1L3I780</accession>
<gene>
    <name evidence="5" type="ORF">PhaeoP97_02509</name>
</gene>
<name>A0A1L3I780_9RHOB</name>
<dbReference type="InterPro" id="IPR008567">
    <property type="entry name" value="BKACE"/>
</dbReference>
<evidence type="ECO:0000256" key="1">
    <source>
        <dbReference type="ARBA" id="ARBA00001947"/>
    </source>
</evidence>
<dbReference type="OrthoDB" id="6795932at2"/>
<dbReference type="PANTHER" id="PTHR37418:SF2">
    <property type="entry name" value="3-KETO-5-AMINOHEXANOATE CLEAVAGE ENZYME"/>
    <property type="match status" value="1"/>
</dbReference>
<dbReference type="Proteomes" id="UP000183859">
    <property type="component" value="Chromosome"/>
</dbReference>
<evidence type="ECO:0000256" key="4">
    <source>
        <dbReference type="ARBA" id="ARBA00022833"/>
    </source>
</evidence>
<dbReference type="RefSeq" id="WP_072505311.1">
    <property type="nucleotide sequence ID" value="NZ_CP016364.1"/>
</dbReference>
<evidence type="ECO:0000256" key="2">
    <source>
        <dbReference type="ARBA" id="ARBA00022679"/>
    </source>
</evidence>
<dbReference type="Gene3D" id="3.20.20.70">
    <property type="entry name" value="Aldolase class I"/>
    <property type="match status" value="1"/>
</dbReference>
<evidence type="ECO:0000313" key="5">
    <source>
        <dbReference type="EMBL" id="APG47892.1"/>
    </source>
</evidence>
<keyword evidence="3" id="KW-0479">Metal-binding</keyword>
<comment type="cofactor">
    <cofactor evidence="1">
        <name>Zn(2+)</name>
        <dbReference type="ChEBI" id="CHEBI:29105"/>
    </cofactor>
</comment>
<dbReference type="InterPro" id="IPR013785">
    <property type="entry name" value="Aldolase_TIM"/>
</dbReference>
<dbReference type="GO" id="GO:0043720">
    <property type="term" value="F:3-keto-5-aminohexanoate cleavage activity"/>
    <property type="evidence" value="ECO:0007669"/>
    <property type="project" value="InterPro"/>
</dbReference>
<organism evidence="5 6">
    <name type="scientific">Phaeobacter porticola</name>
    <dbReference type="NCBI Taxonomy" id="1844006"/>
    <lineage>
        <taxon>Bacteria</taxon>
        <taxon>Pseudomonadati</taxon>
        <taxon>Pseudomonadota</taxon>
        <taxon>Alphaproteobacteria</taxon>
        <taxon>Rhodobacterales</taxon>
        <taxon>Roseobacteraceae</taxon>
        <taxon>Phaeobacter</taxon>
    </lineage>
</organism>